<dbReference type="EMBL" id="PVTH01000005">
    <property type="protein sequence ID" value="PRY52759.1"/>
    <property type="molecule type" value="Genomic_DNA"/>
</dbReference>
<evidence type="ECO:0000313" key="3">
    <source>
        <dbReference type="Proteomes" id="UP000238034"/>
    </source>
</evidence>
<evidence type="ECO:0000259" key="1">
    <source>
        <dbReference type="Pfam" id="PF13657"/>
    </source>
</evidence>
<reference evidence="2 3" key="1">
    <citation type="submission" date="2018-03" db="EMBL/GenBank/DDBJ databases">
        <title>Genomic Encyclopedia of Type Strains, Phase III (KMG-III): the genomes of soil and plant-associated and newly described type strains.</title>
        <authorList>
            <person name="Whitman W."/>
        </authorList>
    </citation>
    <scope>NUCLEOTIDE SEQUENCE [LARGE SCALE GENOMIC DNA]</scope>
    <source>
        <strain evidence="2 3">CGMCC 1.9313</strain>
    </source>
</reference>
<evidence type="ECO:0000313" key="2">
    <source>
        <dbReference type="EMBL" id="PRY52759.1"/>
    </source>
</evidence>
<organism evidence="2 3">
    <name type="scientific">Arcticibacter pallidicorallinus</name>
    <dbReference type="NCBI Taxonomy" id="1259464"/>
    <lineage>
        <taxon>Bacteria</taxon>
        <taxon>Pseudomonadati</taxon>
        <taxon>Bacteroidota</taxon>
        <taxon>Sphingobacteriia</taxon>
        <taxon>Sphingobacteriales</taxon>
        <taxon>Sphingobacteriaceae</taxon>
        <taxon>Arcticibacter</taxon>
    </lineage>
</organism>
<gene>
    <name evidence="2" type="ORF">B0I27_105228</name>
</gene>
<keyword evidence="3" id="KW-1185">Reference proteome</keyword>
<feature type="domain" description="HipA N-terminal subdomain 1" evidence="1">
    <location>
        <begin position="6"/>
        <end position="102"/>
    </location>
</feature>
<dbReference type="InterPro" id="IPR017508">
    <property type="entry name" value="HipA_N1"/>
</dbReference>
<accession>A0A2T0U4A1</accession>
<dbReference type="NCBIfam" id="TIGR03071">
    <property type="entry name" value="couple_hipA"/>
    <property type="match status" value="1"/>
</dbReference>
<comment type="caution">
    <text evidence="2">The sequence shown here is derived from an EMBL/GenBank/DDBJ whole genome shotgun (WGS) entry which is preliminary data.</text>
</comment>
<protein>
    <submittedName>
        <fullName evidence="2">Serine/threonine-protein kinase HipA</fullName>
    </submittedName>
</protein>
<sequence length="111" mass="12920">MTQKAKIFYRNRLAGYLERYEAGYRFSYEKAYLREAEARPVSLTLPLLEYSYTSRILFPFFDGLIPKGWLLNIARQNLNLKETDRFELLVTLCRDTLGAVTVVPDGEDADE</sequence>
<keyword evidence="2" id="KW-0418">Kinase</keyword>
<dbReference type="Pfam" id="PF13657">
    <property type="entry name" value="Couple_hipA"/>
    <property type="match status" value="1"/>
</dbReference>
<dbReference type="Proteomes" id="UP000238034">
    <property type="component" value="Unassembled WGS sequence"/>
</dbReference>
<dbReference type="OrthoDB" id="196808at2"/>
<dbReference type="GO" id="GO:0016301">
    <property type="term" value="F:kinase activity"/>
    <property type="evidence" value="ECO:0007669"/>
    <property type="project" value="UniProtKB-KW"/>
</dbReference>
<dbReference type="RefSeq" id="WP_106293169.1">
    <property type="nucleotide sequence ID" value="NZ_PVTH01000005.1"/>
</dbReference>
<dbReference type="AlphaFoldDB" id="A0A2T0U4A1"/>
<name>A0A2T0U4A1_9SPHI</name>
<proteinExistence type="predicted"/>
<keyword evidence="2" id="KW-0808">Transferase</keyword>